<keyword evidence="2" id="KW-1185">Reference proteome</keyword>
<gene>
    <name evidence="1" type="ORF">DEALK_06950</name>
</gene>
<keyword evidence="1" id="KW-0808">Transferase</keyword>
<evidence type="ECO:0000313" key="2">
    <source>
        <dbReference type="Proteomes" id="UP000053947"/>
    </source>
</evidence>
<sequence length="685" mass="79972">MTAFTFHDVPKTDLAMAKIEITVPGIKKALSDYNYCKALAEFIWNGFDAKATSVDLSFVCNEIGNIASLSIKDNGYGIPYDRLPSKFVPFYESEKLASTMQAQLTSAVHGKNGVGRLTFFHFAFKATWDTVYQSEGHNYQYRIETNANKLNHYDSTPPKEVEDLPGTTVTFDGIKNITAYNFETDIKEFLKREFGWFLELNQSKCYCLSINGKALDYSSIIGDKGVFCQTYQSTGLVFEIKYIQWNTRINDEFSRYYFIDSKENEVFKETTTLNNKSDHYYHSVFVKSELFDNFIINTDETIPQNQLFGHSKKDDEYKYIKTEIDKLLRKKRKPFLSEYADKLVIDLESEQVFPKCNSDNLWERARRDELKNVVKGIFQIEPKIFSNLNQEQKKTMFGLLDLIIDADEKDKLFQILEGIVSLDSDERKDFADLLKATRLSSIISTIRLIEDRYRTIEDLKQLVFNPALHANEKDHIQAVVEKHYWLFGEQYHLVAAAETKFEEALRRYIYYLRGEKKPVQIDHVDKNREMDIFAVRQDYQHDIINNIVVELKHPSIKLGKKELDQVDTYLNVIINEPMFNGSNMHWEFYLIGNCFDGSGHIERQFENAQSHGEKSLVFKNNRYRIYVKKWSEIFTEFDLHHRFISEKLELERDKLVTNNDEANAIVKRQKRSSSVQPPVVCIPKA</sequence>
<dbReference type="OrthoDB" id="8765545at2"/>
<dbReference type="AlphaFoldDB" id="A0A0W0GH11"/>
<dbReference type="Proteomes" id="UP000053947">
    <property type="component" value="Unassembled WGS sequence"/>
</dbReference>
<comment type="caution">
    <text evidence="1">The sequence shown here is derived from an EMBL/GenBank/DDBJ whole genome shotgun (WGS) entry which is preliminary data.</text>
</comment>
<dbReference type="EMBL" id="LFDV01000002">
    <property type="protein sequence ID" value="KTB47850.1"/>
    <property type="molecule type" value="Genomic_DNA"/>
</dbReference>
<name>A0A0W0GH11_9CHLR</name>
<organism evidence="1 2">
    <name type="scientific">Dehalogenimonas alkenigignens</name>
    <dbReference type="NCBI Taxonomy" id="1217799"/>
    <lineage>
        <taxon>Bacteria</taxon>
        <taxon>Bacillati</taxon>
        <taxon>Chloroflexota</taxon>
        <taxon>Dehalococcoidia</taxon>
        <taxon>Dehalococcoidales</taxon>
        <taxon>Dehalococcoidaceae</taxon>
        <taxon>Dehalogenimonas</taxon>
    </lineage>
</organism>
<protein>
    <submittedName>
        <fullName evidence="1">Histidine kinase-, DNA gyrase B-, and HSP90-like ATPase</fullName>
    </submittedName>
</protein>
<evidence type="ECO:0000313" key="1">
    <source>
        <dbReference type="EMBL" id="KTB47850.1"/>
    </source>
</evidence>
<dbReference type="GO" id="GO:0016301">
    <property type="term" value="F:kinase activity"/>
    <property type="evidence" value="ECO:0007669"/>
    <property type="project" value="UniProtKB-KW"/>
</dbReference>
<dbReference type="Pfam" id="PF13589">
    <property type="entry name" value="HATPase_c_3"/>
    <property type="match status" value="1"/>
</dbReference>
<accession>A0A0W0GH11</accession>
<dbReference type="Gene3D" id="3.30.565.10">
    <property type="entry name" value="Histidine kinase-like ATPase, C-terminal domain"/>
    <property type="match status" value="1"/>
</dbReference>
<proteinExistence type="predicted"/>
<keyword evidence="1" id="KW-0418">Kinase</keyword>
<dbReference type="RefSeq" id="WP_058438715.1">
    <property type="nucleotide sequence ID" value="NZ_KQ758903.1"/>
</dbReference>
<dbReference type="InterPro" id="IPR036890">
    <property type="entry name" value="HATPase_C_sf"/>
</dbReference>
<dbReference type="STRING" id="1217799.DEALK_06950"/>
<dbReference type="PATRIC" id="fig|1217799.6.peg.717"/>
<dbReference type="SUPFAM" id="SSF55874">
    <property type="entry name" value="ATPase domain of HSP90 chaperone/DNA topoisomerase II/histidine kinase"/>
    <property type="match status" value="1"/>
</dbReference>
<reference evidence="1 2" key="1">
    <citation type="submission" date="2015-06" db="EMBL/GenBank/DDBJ databases">
        <title>Genome sequence of the organohalide-respiring Dehalogenimonas alkenigignens type strain (IP3-3T).</title>
        <authorList>
            <person name="Key T.A."/>
            <person name="Richmond D.P."/>
            <person name="Bowman K.S."/>
            <person name="Cho Y.-J."/>
            <person name="Chun J."/>
            <person name="da Costa M.S."/>
            <person name="Rainey F.A."/>
            <person name="Moe W.M."/>
        </authorList>
    </citation>
    <scope>NUCLEOTIDE SEQUENCE [LARGE SCALE GENOMIC DNA]</scope>
    <source>
        <strain evidence="1 2">IP3-3</strain>
    </source>
</reference>